<comment type="caution">
    <text evidence="1">The sequence shown here is derived from an EMBL/GenBank/DDBJ whole genome shotgun (WGS) entry which is preliminary data.</text>
</comment>
<dbReference type="EMBL" id="JAHFVK010000001">
    <property type="protein sequence ID" value="MBT2133958.1"/>
    <property type="molecule type" value="Genomic_DNA"/>
</dbReference>
<organism evidence="1 2">
    <name type="scientific">Croceibacterium selenioxidans</name>
    <dbReference type="NCBI Taxonomy" id="2838833"/>
    <lineage>
        <taxon>Bacteria</taxon>
        <taxon>Pseudomonadati</taxon>
        <taxon>Pseudomonadota</taxon>
        <taxon>Alphaproteobacteria</taxon>
        <taxon>Sphingomonadales</taxon>
        <taxon>Erythrobacteraceae</taxon>
        <taxon>Croceibacterium</taxon>
    </lineage>
</organism>
<gene>
    <name evidence="1" type="ORF">KK137_06390</name>
</gene>
<evidence type="ECO:0000313" key="2">
    <source>
        <dbReference type="Proteomes" id="UP000811255"/>
    </source>
</evidence>
<name>A0ABS5W2H6_9SPHN</name>
<reference evidence="1 2" key="1">
    <citation type="submission" date="2021-05" db="EMBL/GenBank/DDBJ databases">
        <title>Croceibacterium sp. LX-88 genome sequence.</title>
        <authorList>
            <person name="Luo X."/>
        </authorList>
    </citation>
    <scope>NUCLEOTIDE SEQUENCE [LARGE SCALE GENOMIC DNA]</scope>
    <source>
        <strain evidence="1 2">LX-88</strain>
    </source>
</reference>
<evidence type="ECO:0000313" key="1">
    <source>
        <dbReference type="EMBL" id="MBT2133958.1"/>
    </source>
</evidence>
<sequence length="63" mass="7170">MFDLADGRAIETPIDWFPMLQAAPKEAREEYEIEDDGKVMCWPVLGERVSVEAVLLLRYPTSA</sequence>
<dbReference type="InterPro" id="IPR018841">
    <property type="entry name" value="DUF2442"/>
</dbReference>
<dbReference type="Gene3D" id="3.30.2020.40">
    <property type="entry name" value="Uncharacterised protein PF10387, DUF2442"/>
    <property type="match status" value="1"/>
</dbReference>
<accession>A0ABS5W2H6</accession>
<dbReference type="Proteomes" id="UP000811255">
    <property type="component" value="Unassembled WGS sequence"/>
</dbReference>
<dbReference type="Pfam" id="PF10387">
    <property type="entry name" value="DUF2442"/>
    <property type="match status" value="1"/>
</dbReference>
<protein>
    <submittedName>
        <fullName evidence="1">DUF2442 domain-containing protein</fullName>
    </submittedName>
</protein>
<proteinExistence type="predicted"/>
<keyword evidence="2" id="KW-1185">Reference proteome</keyword>